<dbReference type="EMBL" id="JH159157">
    <property type="protein sequence ID" value="EGZ11946.1"/>
    <property type="molecule type" value="Genomic_DNA"/>
</dbReference>
<dbReference type="AlphaFoldDB" id="G4ZY40"/>
<feature type="non-terminal residue" evidence="1">
    <location>
        <position position="81"/>
    </location>
</feature>
<name>G4ZY40_PHYSP</name>
<feature type="non-terminal residue" evidence="1">
    <location>
        <position position="1"/>
    </location>
</feature>
<evidence type="ECO:0000313" key="1">
    <source>
        <dbReference type="EMBL" id="EGZ11946.1"/>
    </source>
</evidence>
<dbReference type="RefSeq" id="XP_009532279.1">
    <property type="nucleotide sequence ID" value="XM_009533984.1"/>
</dbReference>
<evidence type="ECO:0000313" key="2">
    <source>
        <dbReference type="Proteomes" id="UP000002640"/>
    </source>
</evidence>
<protein>
    <recommendedName>
        <fullName evidence="3">PiggyBac transposable element-derived protein 4 C-terminal zinc-ribbon domain-containing protein</fullName>
    </recommendedName>
</protein>
<accession>G4ZY40</accession>
<organism evidence="1 2">
    <name type="scientific">Phytophthora sojae (strain P6497)</name>
    <name type="common">Soybean stem and root rot agent</name>
    <name type="synonym">Phytophthora megasperma f. sp. glycines</name>
    <dbReference type="NCBI Taxonomy" id="1094619"/>
    <lineage>
        <taxon>Eukaryota</taxon>
        <taxon>Sar</taxon>
        <taxon>Stramenopiles</taxon>
        <taxon>Oomycota</taxon>
        <taxon>Peronosporomycetes</taxon>
        <taxon>Peronosporales</taxon>
        <taxon>Peronosporaceae</taxon>
        <taxon>Phytophthora</taxon>
    </lineage>
</organism>
<dbReference type="KEGG" id="psoj:PHYSODRAFT_451474"/>
<gene>
    <name evidence="1" type="ORF">PHYSODRAFT_451474</name>
</gene>
<dbReference type="InParanoid" id="G4ZY40"/>
<sequence length="81" mass="9411">TGQTKRRQRACKVCSIWRDDTATAANGKPKRGKNTKWLCRPYSKGEAKCYLCNLIRKDSPHPTKTCFQVWHEDWDCGRNIP</sequence>
<evidence type="ECO:0008006" key="3">
    <source>
        <dbReference type="Google" id="ProtNLM"/>
    </source>
</evidence>
<dbReference type="GeneID" id="20652954"/>
<keyword evidence="2" id="KW-1185">Reference proteome</keyword>
<dbReference type="Proteomes" id="UP000002640">
    <property type="component" value="Unassembled WGS sequence"/>
</dbReference>
<reference evidence="1 2" key="1">
    <citation type="journal article" date="2006" name="Science">
        <title>Phytophthora genome sequences uncover evolutionary origins and mechanisms of pathogenesis.</title>
        <authorList>
            <person name="Tyler B.M."/>
            <person name="Tripathy S."/>
            <person name="Zhang X."/>
            <person name="Dehal P."/>
            <person name="Jiang R.H."/>
            <person name="Aerts A."/>
            <person name="Arredondo F.D."/>
            <person name="Baxter L."/>
            <person name="Bensasson D."/>
            <person name="Beynon J.L."/>
            <person name="Chapman J."/>
            <person name="Damasceno C.M."/>
            <person name="Dorrance A.E."/>
            <person name="Dou D."/>
            <person name="Dickerman A.W."/>
            <person name="Dubchak I.L."/>
            <person name="Garbelotto M."/>
            <person name="Gijzen M."/>
            <person name="Gordon S.G."/>
            <person name="Govers F."/>
            <person name="Grunwald N.J."/>
            <person name="Huang W."/>
            <person name="Ivors K.L."/>
            <person name="Jones R.W."/>
            <person name="Kamoun S."/>
            <person name="Krampis K."/>
            <person name="Lamour K.H."/>
            <person name="Lee M.K."/>
            <person name="McDonald W.H."/>
            <person name="Medina M."/>
            <person name="Meijer H.J."/>
            <person name="Nordberg E.K."/>
            <person name="Maclean D.J."/>
            <person name="Ospina-Giraldo M.D."/>
            <person name="Morris P.F."/>
            <person name="Phuntumart V."/>
            <person name="Putnam N.H."/>
            <person name="Rash S."/>
            <person name="Rose J.K."/>
            <person name="Sakihama Y."/>
            <person name="Salamov A.A."/>
            <person name="Savidor A."/>
            <person name="Scheuring C.F."/>
            <person name="Smith B.M."/>
            <person name="Sobral B.W."/>
            <person name="Terry A."/>
            <person name="Torto-Alalibo T.A."/>
            <person name="Win J."/>
            <person name="Xu Z."/>
            <person name="Zhang H."/>
            <person name="Grigoriev I.V."/>
            <person name="Rokhsar D.S."/>
            <person name="Boore J.L."/>
        </authorList>
    </citation>
    <scope>NUCLEOTIDE SEQUENCE [LARGE SCALE GENOMIC DNA]</scope>
    <source>
        <strain evidence="1 2">P6497</strain>
    </source>
</reference>
<proteinExistence type="predicted"/>